<organism evidence="2 3">
    <name type="scientific">Shinella lacus</name>
    <dbReference type="NCBI Taxonomy" id="2654216"/>
    <lineage>
        <taxon>Bacteria</taxon>
        <taxon>Pseudomonadati</taxon>
        <taxon>Pseudomonadota</taxon>
        <taxon>Alphaproteobacteria</taxon>
        <taxon>Hyphomicrobiales</taxon>
        <taxon>Rhizobiaceae</taxon>
        <taxon>Shinella</taxon>
    </lineage>
</organism>
<dbReference type="Pfam" id="PF02515">
    <property type="entry name" value="CoA_transf_3"/>
    <property type="match status" value="1"/>
</dbReference>
<keyword evidence="1 2" id="KW-0808">Transferase</keyword>
<dbReference type="EMBL" id="WHSB02000001">
    <property type="protein sequence ID" value="MCQ4628550.1"/>
    <property type="molecule type" value="Genomic_DNA"/>
</dbReference>
<comment type="caution">
    <text evidence="2">The sequence shown here is derived from an EMBL/GenBank/DDBJ whole genome shotgun (WGS) entry which is preliminary data.</text>
</comment>
<dbReference type="Proteomes" id="UP000996601">
    <property type="component" value="Unassembled WGS sequence"/>
</dbReference>
<evidence type="ECO:0000313" key="3">
    <source>
        <dbReference type="Proteomes" id="UP000996601"/>
    </source>
</evidence>
<dbReference type="SUPFAM" id="SSF89796">
    <property type="entry name" value="CoA-transferase family III (CaiB/BaiF)"/>
    <property type="match status" value="1"/>
</dbReference>
<keyword evidence="3" id="KW-1185">Reference proteome</keyword>
<proteinExistence type="predicted"/>
<dbReference type="InterPro" id="IPR044855">
    <property type="entry name" value="CoA-Trfase_III_dom3_sf"/>
</dbReference>
<dbReference type="InterPro" id="IPR003673">
    <property type="entry name" value="CoA-Trfase_fam_III"/>
</dbReference>
<dbReference type="InterPro" id="IPR023606">
    <property type="entry name" value="CoA-Trfase_III_dom_1_sf"/>
</dbReference>
<dbReference type="InterPro" id="IPR050483">
    <property type="entry name" value="CoA-transferase_III_domain"/>
</dbReference>
<name>A0ABT1R052_9HYPH</name>
<accession>A0ABT1R052</accession>
<gene>
    <name evidence="2" type="ORF">GB927_000805</name>
</gene>
<evidence type="ECO:0000313" key="2">
    <source>
        <dbReference type="EMBL" id="MCQ4628550.1"/>
    </source>
</evidence>
<sequence>MLLDGIKVVSFCHFLQGPAADQYLADMGADVIKVEPLTGAYERQWSGADVYVEGVSGFYLCANRNKRSIAVDLKSEEGKAVAAKLIAGADVVLENFRPGVFSRLGFDDARLKELNPALIFASASGFGSTGPLAQKPGQDLLVQARAGLIGVTGTPQGGPTPVGAAVVDQHGGALLAMGILGALVRRLRDGKGTRVEGSLLNAGIDLQGEPLVNWLAGDIERKALKRERNLATWFHQAPYGVYPASDGHVVVSLCETENLADAVDSDGLRALAGKDRYEERDAFARLLAEATPNFSMEELGERFDRLNVWWAPVNYYDQLLDDPQLKHAEVFREVDVRGRKIHLVNHPNRYDGKVPELRVLALDIGEHTREILAEHDYSKAEIEGLIANRAVVAADAAKKGAA</sequence>
<dbReference type="PANTHER" id="PTHR48207:SF4">
    <property type="entry name" value="BLL6097 PROTEIN"/>
    <property type="match status" value="1"/>
</dbReference>
<evidence type="ECO:0000256" key="1">
    <source>
        <dbReference type="ARBA" id="ARBA00022679"/>
    </source>
</evidence>
<reference evidence="2" key="1">
    <citation type="submission" date="2021-07" db="EMBL/GenBank/DDBJ databases">
        <title>Shinella sp. nov., a novel member of the genus Shinella from water.</title>
        <authorList>
            <person name="Deng Y."/>
        </authorList>
    </citation>
    <scope>NUCLEOTIDE SEQUENCE</scope>
    <source>
        <strain evidence="2">CPCC 100929</strain>
    </source>
</reference>
<dbReference type="Gene3D" id="3.30.1540.10">
    <property type="entry name" value="formyl-coa transferase, domain 3"/>
    <property type="match status" value="1"/>
</dbReference>
<dbReference type="RefSeq" id="WP_256114592.1">
    <property type="nucleotide sequence ID" value="NZ_WHSB02000001.1"/>
</dbReference>
<dbReference type="Gene3D" id="3.40.50.10540">
    <property type="entry name" value="Crotonobetainyl-coa:carnitine coa-transferase, domain 1"/>
    <property type="match status" value="1"/>
</dbReference>
<dbReference type="GO" id="GO:0016740">
    <property type="term" value="F:transferase activity"/>
    <property type="evidence" value="ECO:0007669"/>
    <property type="project" value="UniProtKB-KW"/>
</dbReference>
<dbReference type="PANTHER" id="PTHR48207">
    <property type="entry name" value="SUCCINATE--HYDROXYMETHYLGLUTARATE COA-TRANSFERASE"/>
    <property type="match status" value="1"/>
</dbReference>
<protein>
    <submittedName>
        <fullName evidence="2">CoA transferase</fullName>
    </submittedName>
</protein>